<comment type="function">
    <text evidence="6">Also exhibits azoreductase activity. Catalyzes the reductive cleavage of the azo bond in aromatic azo compounds to the corresponding amines.</text>
</comment>
<feature type="domain" description="Flavodoxin-like fold" evidence="7">
    <location>
        <begin position="3"/>
        <end position="202"/>
    </location>
</feature>
<keyword evidence="2 6" id="KW-0288">FMN</keyword>
<dbReference type="EC" id="1.7.1.17" evidence="6"/>
<keyword evidence="3 6" id="KW-0560">Oxidoreductase</keyword>
<dbReference type="RefSeq" id="WP_380725551.1">
    <property type="nucleotide sequence ID" value="NZ_JBHTLK010000129.1"/>
</dbReference>
<dbReference type="EC" id="1.6.5.-" evidence="6"/>
<comment type="cofactor">
    <cofactor evidence="6">
        <name>FMN</name>
        <dbReference type="ChEBI" id="CHEBI:58210"/>
    </cofactor>
    <text evidence="6">Binds 1 FMN per subunit.</text>
</comment>
<sequence>MTTLLHISASPRGEASESLAIARTFLDAYRAAHPDHHVDAFDLWDGTLPEFGPDATAAKMAVFAGQEPSGAAARAWDAVVRTFERFAAADAYLFSVPMWNTGVPYVLKQFIDVVSQPGMVFGFDPEHGYRGLLTGRKAAVVYTSAVYGDGVPPAFGTDFQRPFFNGWLRWAGITDITEVEFRPNLVTPDAEQAREQAHEDAATAAKAF</sequence>
<comment type="subunit">
    <text evidence="6">Homodimer.</text>
</comment>
<keyword evidence="4 6" id="KW-0520">NAD</keyword>
<evidence type="ECO:0000256" key="5">
    <source>
        <dbReference type="ARBA" id="ARBA00048542"/>
    </source>
</evidence>
<gene>
    <name evidence="6" type="primary">azoR</name>
    <name evidence="8" type="ORF">ACFQ3T_22545</name>
</gene>
<comment type="similarity">
    <text evidence="6">Belongs to the azoreductase type 1 family.</text>
</comment>
<accession>A0ABW3QYL3</accession>
<organism evidence="8 9">
    <name type="scientific">Saccharothrix hoggarensis</name>
    <dbReference type="NCBI Taxonomy" id="913853"/>
    <lineage>
        <taxon>Bacteria</taxon>
        <taxon>Bacillati</taxon>
        <taxon>Actinomycetota</taxon>
        <taxon>Actinomycetes</taxon>
        <taxon>Pseudonocardiales</taxon>
        <taxon>Pseudonocardiaceae</taxon>
        <taxon>Saccharothrix</taxon>
    </lineage>
</organism>
<feature type="binding site" evidence="6">
    <location>
        <position position="10"/>
    </location>
    <ligand>
        <name>FMN</name>
        <dbReference type="ChEBI" id="CHEBI:58210"/>
    </ligand>
</feature>
<dbReference type="InterPro" id="IPR023048">
    <property type="entry name" value="NADH:quinone_OxRdtase_FMN_depd"/>
</dbReference>
<dbReference type="SUPFAM" id="SSF52218">
    <property type="entry name" value="Flavoproteins"/>
    <property type="match status" value="1"/>
</dbReference>
<dbReference type="InterPro" id="IPR029039">
    <property type="entry name" value="Flavoprotein-like_sf"/>
</dbReference>
<dbReference type="Pfam" id="PF02525">
    <property type="entry name" value="Flavodoxin_2"/>
    <property type="match status" value="1"/>
</dbReference>
<reference evidence="9" key="1">
    <citation type="journal article" date="2019" name="Int. J. Syst. Evol. Microbiol.">
        <title>The Global Catalogue of Microorganisms (GCM) 10K type strain sequencing project: providing services to taxonomists for standard genome sequencing and annotation.</title>
        <authorList>
            <consortium name="The Broad Institute Genomics Platform"/>
            <consortium name="The Broad Institute Genome Sequencing Center for Infectious Disease"/>
            <person name="Wu L."/>
            <person name="Ma J."/>
        </authorList>
    </citation>
    <scope>NUCLEOTIDE SEQUENCE [LARGE SCALE GENOMIC DNA]</scope>
    <source>
        <strain evidence="9">CCUG 60214</strain>
    </source>
</reference>
<evidence type="ECO:0000256" key="3">
    <source>
        <dbReference type="ARBA" id="ARBA00023002"/>
    </source>
</evidence>
<dbReference type="Gene3D" id="3.40.50.360">
    <property type="match status" value="1"/>
</dbReference>
<comment type="caution">
    <text evidence="8">The sequence shown here is derived from an EMBL/GenBank/DDBJ whole genome shotgun (WGS) entry which is preliminary data.</text>
</comment>
<dbReference type="EMBL" id="JBHTLK010000129">
    <property type="protein sequence ID" value="MFD1149922.1"/>
    <property type="molecule type" value="Genomic_DNA"/>
</dbReference>
<comment type="catalytic activity">
    <reaction evidence="5">
        <text>N,N-dimethyl-1,4-phenylenediamine + anthranilate + 2 NAD(+) = 2-(4-dimethylaminophenyl)diazenylbenzoate + 2 NADH + 2 H(+)</text>
        <dbReference type="Rhea" id="RHEA:55872"/>
        <dbReference type="ChEBI" id="CHEBI:15378"/>
        <dbReference type="ChEBI" id="CHEBI:15783"/>
        <dbReference type="ChEBI" id="CHEBI:16567"/>
        <dbReference type="ChEBI" id="CHEBI:57540"/>
        <dbReference type="ChEBI" id="CHEBI:57945"/>
        <dbReference type="ChEBI" id="CHEBI:71579"/>
        <dbReference type="EC" id="1.7.1.17"/>
    </reaction>
    <physiologicalReaction direction="right-to-left" evidence="5">
        <dbReference type="Rhea" id="RHEA:55874"/>
    </physiologicalReaction>
</comment>
<dbReference type="InterPro" id="IPR003680">
    <property type="entry name" value="Flavodoxin_fold"/>
</dbReference>
<evidence type="ECO:0000256" key="2">
    <source>
        <dbReference type="ARBA" id="ARBA00022643"/>
    </source>
</evidence>
<dbReference type="PANTHER" id="PTHR43741">
    <property type="entry name" value="FMN-DEPENDENT NADH-AZOREDUCTASE 1"/>
    <property type="match status" value="1"/>
</dbReference>
<keyword evidence="1 6" id="KW-0285">Flavoprotein</keyword>
<dbReference type="PANTHER" id="PTHR43741:SF4">
    <property type="entry name" value="FMN-DEPENDENT NADH:QUINONE OXIDOREDUCTASE"/>
    <property type="match status" value="1"/>
</dbReference>
<keyword evidence="9" id="KW-1185">Reference proteome</keyword>
<evidence type="ECO:0000256" key="4">
    <source>
        <dbReference type="ARBA" id="ARBA00023027"/>
    </source>
</evidence>
<proteinExistence type="inferred from homology"/>
<comment type="caution">
    <text evidence="6">Lacks conserved residue(s) required for the propagation of feature annotation.</text>
</comment>
<comment type="function">
    <text evidence="6">Quinone reductase that provides resistance to thiol-specific stress caused by electrophilic quinones.</text>
</comment>
<evidence type="ECO:0000313" key="8">
    <source>
        <dbReference type="EMBL" id="MFD1149922.1"/>
    </source>
</evidence>
<name>A0ABW3QYL3_9PSEU</name>
<evidence type="ECO:0000256" key="6">
    <source>
        <dbReference type="HAMAP-Rule" id="MF_01216"/>
    </source>
</evidence>
<evidence type="ECO:0000313" key="9">
    <source>
        <dbReference type="Proteomes" id="UP001597168"/>
    </source>
</evidence>
<protein>
    <recommendedName>
        <fullName evidence="6">FMN dependent NADH:quinone oxidoreductase</fullName>
        <ecNumber evidence="6">1.6.5.-</ecNumber>
    </recommendedName>
    <alternativeName>
        <fullName evidence="6">Azo-dye reductase</fullName>
    </alternativeName>
    <alternativeName>
        <fullName evidence="6">FMN-dependent NADH-azo compound oxidoreductase</fullName>
    </alternativeName>
    <alternativeName>
        <fullName evidence="6">FMN-dependent NADH-azoreductase</fullName>
        <ecNumber evidence="6">1.7.1.17</ecNumber>
    </alternativeName>
</protein>
<feature type="binding site" evidence="6">
    <location>
        <begin position="16"/>
        <end position="18"/>
    </location>
    <ligand>
        <name>FMN</name>
        <dbReference type="ChEBI" id="CHEBI:58210"/>
    </ligand>
</feature>
<evidence type="ECO:0000256" key="1">
    <source>
        <dbReference type="ARBA" id="ARBA00022630"/>
    </source>
</evidence>
<dbReference type="HAMAP" id="MF_01216">
    <property type="entry name" value="Azoreductase_type1"/>
    <property type="match status" value="1"/>
</dbReference>
<dbReference type="Proteomes" id="UP001597168">
    <property type="component" value="Unassembled WGS sequence"/>
</dbReference>
<dbReference type="InterPro" id="IPR050104">
    <property type="entry name" value="FMN-dep_NADH:Q_OxRdtase_AzoR1"/>
</dbReference>
<evidence type="ECO:0000259" key="7">
    <source>
        <dbReference type="Pfam" id="PF02525"/>
    </source>
</evidence>
<comment type="catalytic activity">
    <reaction evidence="6">
        <text>2 a quinone + NADH + H(+) = 2 a 1,4-benzosemiquinone + NAD(+)</text>
        <dbReference type="Rhea" id="RHEA:65952"/>
        <dbReference type="ChEBI" id="CHEBI:15378"/>
        <dbReference type="ChEBI" id="CHEBI:57540"/>
        <dbReference type="ChEBI" id="CHEBI:57945"/>
        <dbReference type="ChEBI" id="CHEBI:132124"/>
        <dbReference type="ChEBI" id="CHEBI:134225"/>
    </reaction>
</comment>